<organism evidence="2 3">
    <name type="scientific">Lentilactobacillus kisonensis DSM 19906 = JCM 15041</name>
    <dbReference type="NCBI Taxonomy" id="1423766"/>
    <lineage>
        <taxon>Bacteria</taxon>
        <taxon>Bacillati</taxon>
        <taxon>Bacillota</taxon>
        <taxon>Bacilli</taxon>
        <taxon>Lactobacillales</taxon>
        <taxon>Lactobacillaceae</taxon>
        <taxon>Lentilactobacillus</taxon>
    </lineage>
</organism>
<dbReference type="Proteomes" id="UP000051439">
    <property type="component" value="Unassembled WGS sequence"/>
</dbReference>
<dbReference type="CDD" id="cd09279">
    <property type="entry name" value="RNase_HI_like"/>
    <property type="match status" value="1"/>
</dbReference>
<dbReference type="Pfam" id="PF13456">
    <property type="entry name" value="RVT_3"/>
    <property type="match status" value="1"/>
</dbReference>
<dbReference type="EMBL" id="AZEB01000001">
    <property type="protein sequence ID" value="KRL23411.1"/>
    <property type="molecule type" value="Genomic_DNA"/>
</dbReference>
<dbReference type="InterPro" id="IPR036397">
    <property type="entry name" value="RNaseH_sf"/>
</dbReference>
<dbReference type="PATRIC" id="fig|1423766.4.peg.135"/>
<gene>
    <name evidence="2" type="ORF">FC98_GL000137</name>
</gene>
<dbReference type="PROSITE" id="PS50879">
    <property type="entry name" value="RNASE_H_1"/>
    <property type="match status" value="1"/>
</dbReference>
<comment type="caution">
    <text evidence="2">The sequence shown here is derived from an EMBL/GenBank/DDBJ whole genome shotgun (WGS) entry which is preliminary data.</text>
</comment>
<evidence type="ECO:0000313" key="3">
    <source>
        <dbReference type="Proteomes" id="UP000051439"/>
    </source>
</evidence>
<dbReference type="AlphaFoldDB" id="A0A0R1P2Z7"/>
<dbReference type="InterPro" id="IPR002156">
    <property type="entry name" value="RNaseH_domain"/>
</dbReference>
<dbReference type="RefSeq" id="WP_008856785.1">
    <property type="nucleotide sequence ID" value="NZ_AZEB01000001.1"/>
</dbReference>
<name>A0A0R1P2Z7_9LACO</name>
<sequence length="131" mass="14866">MYKVYSDAAVNQQNHRSAIGVLLVHDGKQMQFKNTITATNNHEAEFIAAIEAFQKLIQLKADPAEIIFYHTDSKIVIDSLNKEYAKHFQPEVNQLLALQSKFATVINTWIPDHKNHGAHYLALQALHSVQD</sequence>
<dbReference type="Gene3D" id="3.30.420.10">
    <property type="entry name" value="Ribonuclease H-like superfamily/Ribonuclease H"/>
    <property type="match status" value="1"/>
</dbReference>
<reference evidence="2 3" key="1">
    <citation type="journal article" date="2015" name="Genome Announc.">
        <title>Expanding the biotechnology potential of lactobacilli through comparative genomics of 213 strains and associated genera.</title>
        <authorList>
            <person name="Sun Z."/>
            <person name="Harris H.M."/>
            <person name="McCann A."/>
            <person name="Guo C."/>
            <person name="Argimon S."/>
            <person name="Zhang W."/>
            <person name="Yang X."/>
            <person name="Jeffery I.B."/>
            <person name="Cooney J.C."/>
            <person name="Kagawa T.F."/>
            <person name="Liu W."/>
            <person name="Song Y."/>
            <person name="Salvetti E."/>
            <person name="Wrobel A."/>
            <person name="Rasinkangas P."/>
            <person name="Parkhill J."/>
            <person name="Rea M.C."/>
            <person name="O'Sullivan O."/>
            <person name="Ritari J."/>
            <person name="Douillard F.P."/>
            <person name="Paul Ross R."/>
            <person name="Yang R."/>
            <person name="Briner A.E."/>
            <person name="Felis G.E."/>
            <person name="de Vos W.M."/>
            <person name="Barrangou R."/>
            <person name="Klaenhammer T.R."/>
            <person name="Caufield P.W."/>
            <person name="Cui Y."/>
            <person name="Zhang H."/>
            <person name="O'Toole P.W."/>
        </authorList>
    </citation>
    <scope>NUCLEOTIDE SEQUENCE [LARGE SCALE GENOMIC DNA]</scope>
    <source>
        <strain evidence="2 3">DSM 19906</strain>
    </source>
</reference>
<evidence type="ECO:0000313" key="2">
    <source>
        <dbReference type="EMBL" id="KRL23411.1"/>
    </source>
</evidence>
<feature type="domain" description="RNase H type-1" evidence="1">
    <location>
        <begin position="1"/>
        <end position="131"/>
    </location>
</feature>
<evidence type="ECO:0000259" key="1">
    <source>
        <dbReference type="PROSITE" id="PS50879"/>
    </source>
</evidence>
<proteinExistence type="predicted"/>
<dbReference type="SUPFAM" id="SSF53098">
    <property type="entry name" value="Ribonuclease H-like"/>
    <property type="match status" value="1"/>
</dbReference>
<dbReference type="GO" id="GO:0004523">
    <property type="term" value="F:RNA-DNA hybrid ribonuclease activity"/>
    <property type="evidence" value="ECO:0007669"/>
    <property type="project" value="InterPro"/>
</dbReference>
<accession>A0A0R1P2Z7</accession>
<keyword evidence="3" id="KW-1185">Reference proteome</keyword>
<dbReference type="InterPro" id="IPR012337">
    <property type="entry name" value="RNaseH-like_sf"/>
</dbReference>
<dbReference type="GO" id="GO:0003676">
    <property type="term" value="F:nucleic acid binding"/>
    <property type="evidence" value="ECO:0007669"/>
    <property type="project" value="InterPro"/>
</dbReference>
<protein>
    <submittedName>
        <fullName evidence="2">Ribonuclease HI</fullName>
    </submittedName>
</protein>